<accession>A0A3N0V2P3</accession>
<dbReference type="InParanoid" id="A0A3N0V2P3"/>
<dbReference type="InterPro" id="IPR050902">
    <property type="entry name" value="ABC_Transporter_SBP"/>
</dbReference>
<comment type="caution">
    <text evidence="2">The sequence shown here is derived from an EMBL/GenBank/DDBJ whole genome shotgun (WGS) entry which is preliminary data.</text>
</comment>
<protein>
    <submittedName>
        <fullName evidence="2">Cobalamin-binding protein</fullName>
    </submittedName>
</protein>
<name>A0A3N0V2P3_9GAMM</name>
<dbReference type="FunCoup" id="A0A3N0V2P3">
    <property type="interactions" value="172"/>
</dbReference>
<dbReference type="Gene3D" id="3.40.50.1980">
    <property type="entry name" value="Nitrogenase molybdenum iron protein domain"/>
    <property type="match status" value="2"/>
</dbReference>
<feature type="domain" description="Fe/B12 periplasmic-binding" evidence="1">
    <location>
        <begin position="12"/>
        <end position="259"/>
    </location>
</feature>
<sequence length="263" mass="28186">MFSAGLASAGERVVALGPHLAELVCAAGGCEPLVGVIAYSDFPEAVRRLPVVGDASQVNLEVLLSLRPSLVLAWDGGTSPTTIARLRRLGLRVEPVRVESLEDVATALERIGAWTGHPQAASAAARDYRQRLQNLRQRYAAAAPLRVFYQIETAPAYTVNRASPISQAITLCGGLNLFAGLPTLAAPVSDEAVLAAQPEVVIHGERDGAEVRAYWARFPQAPVQVRQQIYAVNSDLLTRAGPRLIDGAEQLCAALDRARRPRQ</sequence>
<organism evidence="2 3">
    <name type="scientific">Stagnimonas aquatica</name>
    <dbReference type="NCBI Taxonomy" id="2689987"/>
    <lineage>
        <taxon>Bacteria</taxon>
        <taxon>Pseudomonadati</taxon>
        <taxon>Pseudomonadota</taxon>
        <taxon>Gammaproteobacteria</taxon>
        <taxon>Nevskiales</taxon>
        <taxon>Nevskiaceae</taxon>
        <taxon>Stagnimonas</taxon>
    </lineage>
</organism>
<gene>
    <name evidence="2" type="ORF">ED208_14575</name>
</gene>
<dbReference type="AlphaFoldDB" id="A0A3N0V2P3"/>
<dbReference type="PANTHER" id="PTHR30535">
    <property type="entry name" value="VITAMIN B12-BINDING PROTEIN"/>
    <property type="match status" value="1"/>
</dbReference>
<dbReference type="PANTHER" id="PTHR30535:SF4">
    <property type="entry name" value="HEMIN-BINDING PERIPLASMIC PROTEIN HMUT"/>
    <property type="match status" value="1"/>
</dbReference>
<reference evidence="2 3" key="1">
    <citation type="submission" date="2018-10" db="EMBL/GenBank/DDBJ databases">
        <authorList>
            <person name="Chen W.-M."/>
        </authorList>
    </citation>
    <scope>NUCLEOTIDE SEQUENCE [LARGE SCALE GENOMIC DNA]</scope>
    <source>
        <strain evidence="2 3">THS-13</strain>
    </source>
</reference>
<evidence type="ECO:0000259" key="1">
    <source>
        <dbReference type="PROSITE" id="PS50983"/>
    </source>
</evidence>
<keyword evidence="3" id="KW-1185">Reference proteome</keyword>
<dbReference type="EMBL" id="RJVO01000008">
    <property type="protein sequence ID" value="ROH86801.1"/>
    <property type="molecule type" value="Genomic_DNA"/>
</dbReference>
<dbReference type="Proteomes" id="UP000282106">
    <property type="component" value="Unassembled WGS sequence"/>
</dbReference>
<dbReference type="InterPro" id="IPR002491">
    <property type="entry name" value="ABC_transptr_periplasmic_BD"/>
</dbReference>
<proteinExistence type="predicted"/>
<evidence type="ECO:0000313" key="3">
    <source>
        <dbReference type="Proteomes" id="UP000282106"/>
    </source>
</evidence>
<dbReference type="PROSITE" id="PS50983">
    <property type="entry name" value="FE_B12_PBP"/>
    <property type="match status" value="1"/>
</dbReference>
<dbReference type="Pfam" id="PF01497">
    <property type="entry name" value="Peripla_BP_2"/>
    <property type="match status" value="1"/>
</dbReference>
<evidence type="ECO:0000313" key="2">
    <source>
        <dbReference type="EMBL" id="ROH86801.1"/>
    </source>
</evidence>
<dbReference type="SUPFAM" id="SSF53807">
    <property type="entry name" value="Helical backbone' metal receptor"/>
    <property type="match status" value="1"/>
</dbReference>
<dbReference type="CDD" id="cd01144">
    <property type="entry name" value="BtuF"/>
    <property type="match status" value="1"/>
</dbReference>